<keyword evidence="1" id="KW-1133">Transmembrane helix</keyword>
<dbReference type="EMBL" id="WQLA01000002">
    <property type="protein sequence ID" value="MVN90521.1"/>
    <property type="molecule type" value="Genomic_DNA"/>
</dbReference>
<dbReference type="RefSeq" id="WP_157540305.1">
    <property type="nucleotide sequence ID" value="NZ_WQLA01000002.1"/>
</dbReference>
<proteinExistence type="predicted"/>
<dbReference type="Proteomes" id="UP000434850">
    <property type="component" value="Unassembled WGS sequence"/>
</dbReference>
<dbReference type="OrthoDB" id="1066121at2"/>
<evidence type="ECO:0008006" key="4">
    <source>
        <dbReference type="Google" id="ProtNLM"/>
    </source>
</evidence>
<feature type="transmembrane region" description="Helical" evidence="1">
    <location>
        <begin position="146"/>
        <end position="171"/>
    </location>
</feature>
<feature type="transmembrane region" description="Helical" evidence="1">
    <location>
        <begin position="115"/>
        <end position="134"/>
    </location>
</feature>
<reference evidence="2 3" key="1">
    <citation type="submission" date="2019-12" db="EMBL/GenBank/DDBJ databases">
        <title>Mucilaginibacter sp. HME9299 genome sequencing and assembly.</title>
        <authorList>
            <person name="Kang H."/>
            <person name="Kim H."/>
            <person name="Joh K."/>
        </authorList>
    </citation>
    <scope>NUCLEOTIDE SEQUENCE [LARGE SCALE GENOMIC DNA]</scope>
    <source>
        <strain evidence="2 3">HME9299</strain>
    </source>
</reference>
<keyword evidence="3" id="KW-1185">Reference proteome</keyword>
<keyword evidence="1" id="KW-0472">Membrane</keyword>
<keyword evidence="1" id="KW-0812">Transmembrane</keyword>
<comment type="caution">
    <text evidence="2">The sequence shown here is derived from an EMBL/GenBank/DDBJ whole genome shotgun (WGS) entry which is preliminary data.</text>
</comment>
<evidence type="ECO:0000313" key="3">
    <source>
        <dbReference type="Proteomes" id="UP000434850"/>
    </source>
</evidence>
<protein>
    <recommendedName>
        <fullName evidence="4">MotA/TolQ/ExbB proton channel domain-containing protein</fullName>
    </recommendedName>
</protein>
<accession>A0A6I4I616</accession>
<dbReference type="AlphaFoldDB" id="A0A6I4I616"/>
<gene>
    <name evidence="2" type="ORF">GO816_05220</name>
</gene>
<sequence length="521" mass="58391">MGWNTLEIMILLVIVYWQFKTFASTRQDIWKLGNLYPGSLRKDDHLILLDYQGSTVEQLTADDHSSADFQQIVAATNAYLRNNKGSADFNIIKSISERISESHETQIASSITTPLYLGLMGTFIGVIMGLGHIITKGSDQLAQSAVLGQAINGLLLGVGIAMIASFVGLALTTYSNVVDFKAAVLVRNRNKNNYYNFLQSELLPNLDNNLYSALSMLKSNIVDFNQKFAGNLKAFDQNFGSNVQNLQTALSSMSEQIKDINSNTHSQIEFLQELRQMDYQGIAKANIKVLDKLKDTGPMLSEFIREHQALNTQIKDSNLFMEKLGALMNRVSAFEDNINGLGREIQHSEMLGSETINLVRQQLAAINSKEALINEYASKSYGEVQQYLKGAAERIAELKRKIEIDFEQAFDFNAEGNLMQNLTYLKPINEGITKLHKEVNSLAQIKQPLQNGHDNTPMETPRSALTHPKSNWIQVEQAVSGSNHTEDEALTKNTVQPDAHQRPVNGKRSLWQRWFGKRETV</sequence>
<evidence type="ECO:0000256" key="1">
    <source>
        <dbReference type="SAM" id="Phobius"/>
    </source>
</evidence>
<name>A0A6I4I616_9SPHI</name>
<organism evidence="2 3">
    <name type="scientific">Mucilaginibacter aquatilis</name>
    <dbReference type="NCBI Taxonomy" id="1517760"/>
    <lineage>
        <taxon>Bacteria</taxon>
        <taxon>Pseudomonadati</taxon>
        <taxon>Bacteroidota</taxon>
        <taxon>Sphingobacteriia</taxon>
        <taxon>Sphingobacteriales</taxon>
        <taxon>Sphingobacteriaceae</taxon>
        <taxon>Mucilaginibacter</taxon>
    </lineage>
</organism>
<evidence type="ECO:0000313" key="2">
    <source>
        <dbReference type="EMBL" id="MVN90521.1"/>
    </source>
</evidence>